<dbReference type="Gene3D" id="3.90.1170.20">
    <property type="entry name" value="Quinolinate phosphoribosyl transferase, N-terminal domain"/>
    <property type="match status" value="1"/>
</dbReference>
<evidence type="ECO:0000256" key="1">
    <source>
        <dbReference type="ARBA" id="ARBA00004893"/>
    </source>
</evidence>
<dbReference type="Pfam" id="PF02749">
    <property type="entry name" value="QRPTase_N"/>
    <property type="match status" value="1"/>
</dbReference>
<proteinExistence type="inferred from homology"/>
<evidence type="ECO:0000313" key="9">
    <source>
        <dbReference type="EMBL" id="SVC14034.1"/>
    </source>
</evidence>
<dbReference type="Gene3D" id="3.20.20.70">
    <property type="entry name" value="Aldolase class I"/>
    <property type="match status" value="1"/>
</dbReference>
<keyword evidence="6" id="KW-0808">Transferase</keyword>
<dbReference type="AlphaFoldDB" id="A0A382JNJ3"/>
<dbReference type="InterPro" id="IPR027277">
    <property type="entry name" value="NadC/ModD"/>
</dbReference>
<evidence type="ECO:0000256" key="3">
    <source>
        <dbReference type="ARBA" id="ARBA00011944"/>
    </source>
</evidence>
<evidence type="ECO:0000259" key="7">
    <source>
        <dbReference type="Pfam" id="PF01729"/>
    </source>
</evidence>
<evidence type="ECO:0000256" key="4">
    <source>
        <dbReference type="ARBA" id="ARBA00022642"/>
    </source>
</evidence>
<dbReference type="GO" id="GO:0004514">
    <property type="term" value="F:nicotinate-nucleotide diphosphorylase (carboxylating) activity"/>
    <property type="evidence" value="ECO:0007669"/>
    <property type="project" value="UniProtKB-EC"/>
</dbReference>
<dbReference type="UniPathway" id="UPA00253">
    <property type="reaction ID" value="UER00331"/>
</dbReference>
<reference evidence="9" key="1">
    <citation type="submission" date="2018-05" db="EMBL/GenBank/DDBJ databases">
        <authorList>
            <person name="Lanie J.A."/>
            <person name="Ng W.-L."/>
            <person name="Kazmierczak K.M."/>
            <person name="Andrzejewski T.M."/>
            <person name="Davidsen T.M."/>
            <person name="Wayne K.J."/>
            <person name="Tettelin H."/>
            <person name="Glass J.I."/>
            <person name="Rusch D."/>
            <person name="Podicherti R."/>
            <person name="Tsui H.-C.T."/>
            <person name="Winkler M.E."/>
        </authorList>
    </citation>
    <scope>NUCLEOTIDE SEQUENCE</scope>
</reference>
<feature type="non-terminal residue" evidence="9">
    <location>
        <position position="248"/>
    </location>
</feature>
<dbReference type="GO" id="GO:0034213">
    <property type="term" value="P:quinolinate catabolic process"/>
    <property type="evidence" value="ECO:0007669"/>
    <property type="project" value="TreeGrafter"/>
</dbReference>
<dbReference type="PIRSF" id="PIRSF006250">
    <property type="entry name" value="NadC_ModD"/>
    <property type="match status" value="1"/>
</dbReference>
<dbReference type="InterPro" id="IPR013785">
    <property type="entry name" value="Aldolase_TIM"/>
</dbReference>
<dbReference type="GO" id="GO:0005737">
    <property type="term" value="C:cytoplasm"/>
    <property type="evidence" value="ECO:0007669"/>
    <property type="project" value="TreeGrafter"/>
</dbReference>
<dbReference type="InterPro" id="IPR002638">
    <property type="entry name" value="Quinolinate_PRibosylTrfase_C"/>
</dbReference>
<name>A0A382JNJ3_9ZZZZ</name>
<dbReference type="InterPro" id="IPR037128">
    <property type="entry name" value="Quinolinate_PRibosylTase_N_sf"/>
</dbReference>
<dbReference type="CDD" id="cd01572">
    <property type="entry name" value="QPRTase"/>
    <property type="match status" value="1"/>
</dbReference>
<accession>A0A382JNJ3</accession>
<keyword evidence="4" id="KW-0662">Pyridine nucleotide biosynthesis</keyword>
<dbReference type="EMBL" id="UINC01075646">
    <property type="protein sequence ID" value="SVC14034.1"/>
    <property type="molecule type" value="Genomic_DNA"/>
</dbReference>
<evidence type="ECO:0000259" key="8">
    <source>
        <dbReference type="Pfam" id="PF02749"/>
    </source>
</evidence>
<dbReference type="SUPFAM" id="SSF51690">
    <property type="entry name" value="Nicotinate/Quinolinate PRTase C-terminal domain-like"/>
    <property type="match status" value="1"/>
</dbReference>
<dbReference type="PANTHER" id="PTHR32179">
    <property type="entry name" value="NICOTINATE-NUCLEOTIDE PYROPHOSPHORYLASE [CARBOXYLATING]"/>
    <property type="match status" value="1"/>
</dbReference>
<evidence type="ECO:0000256" key="2">
    <source>
        <dbReference type="ARBA" id="ARBA00009400"/>
    </source>
</evidence>
<comment type="pathway">
    <text evidence="1">Cofactor biosynthesis; NAD(+) biosynthesis; nicotinate D-ribonucleotide from quinolinate: step 1/1.</text>
</comment>
<dbReference type="GO" id="GO:0009435">
    <property type="term" value="P:NAD+ biosynthetic process"/>
    <property type="evidence" value="ECO:0007669"/>
    <property type="project" value="UniProtKB-UniPathway"/>
</dbReference>
<dbReference type="InterPro" id="IPR022412">
    <property type="entry name" value="Quinolinate_PRibosylTrfase_N"/>
</dbReference>
<evidence type="ECO:0000256" key="5">
    <source>
        <dbReference type="ARBA" id="ARBA00022676"/>
    </source>
</evidence>
<feature type="domain" description="Quinolinate phosphoribosyl transferase N-terminal" evidence="8">
    <location>
        <begin position="9"/>
        <end position="91"/>
    </location>
</feature>
<evidence type="ECO:0000256" key="6">
    <source>
        <dbReference type="ARBA" id="ARBA00022679"/>
    </source>
</evidence>
<dbReference type="EC" id="2.4.2.19" evidence="3"/>
<feature type="domain" description="Quinolinate phosphoribosyl transferase C-terminal" evidence="7">
    <location>
        <begin position="94"/>
        <end position="248"/>
    </location>
</feature>
<keyword evidence="5" id="KW-0328">Glycosyltransferase</keyword>
<protein>
    <recommendedName>
        <fullName evidence="3">nicotinate-nucleotide diphosphorylase (carboxylating)</fullName>
        <ecNumber evidence="3">2.4.2.19</ecNumber>
    </recommendedName>
</protein>
<comment type="similarity">
    <text evidence="2">Belongs to the NadC/ModD family.</text>
</comment>
<dbReference type="PANTHER" id="PTHR32179:SF3">
    <property type="entry name" value="NICOTINATE-NUCLEOTIDE PYROPHOSPHORYLASE [CARBOXYLATING]"/>
    <property type="match status" value="1"/>
</dbReference>
<sequence length="248" mass="27041">MAEDTPNGDVTTEAIVTELTPVAAKMVAVDDFVFCGAQVIPYCFPESCSVKIFCSDGDSVSSGQTFAEIRGSAVPILTHERVALNLIQRLCGISSETKKYCDLDLPENFKVMDTRKTTPGLRRFEKYAVAVGGGWNHRLDLSTGILIKDNHLKATGSVKAAVERSRKQNMKNLPIELEVDTLEQLKEGLELDVDGILLDNMSTEMVKEAVSIIRDRPGGDAIFVEASGGINYKDLESYAWTGIDGVSM</sequence>
<dbReference type="InterPro" id="IPR004393">
    <property type="entry name" value="NadC"/>
</dbReference>
<organism evidence="9">
    <name type="scientific">marine metagenome</name>
    <dbReference type="NCBI Taxonomy" id="408172"/>
    <lineage>
        <taxon>unclassified sequences</taxon>
        <taxon>metagenomes</taxon>
        <taxon>ecological metagenomes</taxon>
    </lineage>
</organism>
<dbReference type="InterPro" id="IPR036068">
    <property type="entry name" value="Nicotinate_pribotase-like_C"/>
</dbReference>
<dbReference type="FunFam" id="3.20.20.70:FF:000030">
    <property type="entry name" value="Nicotinate-nucleotide pyrophosphorylase, carboxylating"/>
    <property type="match status" value="1"/>
</dbReference>
<gene>
    <name evidence="9" type="ORF">METZ01_LOCUS266888</name>
</gene>
<dbReference type="NCBIfam" id="TIGR00078">
    <property type="entry name" value="nadC"/>
    <property type="match status" value="1"/>
</dbReference>
<dbReference type="SUPFAM" id="SSF54675">
    <property type="entry name" value="Nicotinate/Quinolinate PRTase N-terminal domain-like"/>
    <property type="match status" value="1"/>
</dbReference>
<dbReference type="Pfam" id="PF01729">
    <property type="entry name" value="QRPTase_C"/>
    <property type="match status" value="1"/>
</dbReference>